<dbReference type="InterPro" id="IPR017850">
    <property type="entry name" value="Alkaline_phosphatase_core_sf"/>
</dbReference>
<sequence>MFLIWNIFEHIDVLANLLLSERVMPDLTTPADSPEASRPLSDSQRRTFLKASGAIAMTAAIAPTATLAAETTEHSVETRANRSPSTLPDLPAGYNILFVLVDQERYFDAWPVSVPGRERLAKSGVSFINHQIAACVCSPSRSTIYTGQHMQHTGVFDNAGLPWQPDMPTSIRTVGHMMKDAGYQAVYVGKWHLSATLHESNSPYDAPVAEYNKAMRAYGFDDYFGVGDLVGSAHGGYNFDGVTAQAAISWMREQRRNAAGTKPWFLAVNLVNPHDVMWLNTDPSGRPNGSGLIPTRPAPDTRLYDARWDQVPLPASRRQPLASPDRPKAHAMYAAAHEALIGRIEFDDATVKRYQDYYLNCMRDCDRHVERLLDELDDLGIADRTIVVLTSDHGDLAGHHQMIDKGANAYRQQNHVPMLVRHPAYRGGKTCRALTSHLDVAPTLVALTGASADTVARVVGPDAKGSSFAHLLARPERADLHAIRDATLFNYAMLLYYDSEWMLAEFKTMRERGVPPAEMHARAAALQPDLAQRGAIRSVFDGRYRFSRYFALSAFNEPETLDDLLANNDLELFDLYVDPDEMHNLATRPALYGALMMEMNAKLNRLIRQEVGRDDLSSLPFKDGRLQFRFRAHA</sequence>
<protein>
    <submittedName>
        <fullName evidence="2">Choline-sulfatase</fullName>
        <ecNumber evidence="2">3.1.6.6</ecNumber>
    </submittedName>
</protein>
<dbReference type="SUPFAM" id="SSF53649">
    <property type="entry name" value="Alkaline phosphatase-like"/>
    <property type="match status" value="1"/>
</dbReference>
<dbReference type="InterPro" id="IPR000917">
    <property type="entry name" value="Sulfatase_N"/>
</dbReference>
<dbReference type="InterPro" id="IPR051849">
    <property type="entry name" value="GAG-degrading_sulfatase"/>
</dbReference>
<evidence type="ECO:0000259" key="1">
    <source>
        <dbReference type="Pfam" id="PF00884"/>
    </source>
</evidence>
<gene>
    <name evidence="2" type="primary">betC_3</name>
    <name evidence="2" type="ORF">FEQ00_03686</name>
</gene>
<feature type="domain" description="Sulfatase N-terminal" evidence="1">
    <location>
        <begin position="95"/>
        <end position="450"/>
    </location>
</feature>
<comment type="caution">
    <text evidence="2">The sequence shown here is derived from an EMBL/GenBank/DDBJ whole genome shotgun (WGS) entry which is preliminary data.</text>
</comment>
<keyword evidence="3" id="KW-1185">Reference proteome</keyword>
<organism evidence="2 3">
    <name type="scientific">Burkholderia pseudomultivorans</name>
    <dbReference type="NCBI Taxonomy" id="1207504"/>
    <lineage>
        <taxon>Bacteria</taxon>
        <taxon>Pseudomonadati</taxon>
        <taxon>Pseudomonadota</taxon>
        <taxon>Betaproteobacteria</taxon>
        <taxon>Burkholderiales</taxon>
        <taxon>Burkholderiaceae</taxon>
        <taxon>Burkholderia</taxon>
        <taxon>Burkholderia cepacia complex</taxon>
    </lineage>
</organism>
<reference evidence="2 3" key="1">
    <citation type="submission" date="2019-06" db="EMBL/GenBank/DDBJ databases">
        <title>Evolution of Burkholderia multivorans in the lungs of Cystic Fibrosis patients.</title>
        <authorList>
            <person name="Moreira L.M."/>
        </authorList>
    </citation>
    <scope>NUCLEOTIDE SEQUENCE [LARGE SCALE GENOMIC DNA]</scope>
    <source>
        <strain evidence="2 3">VC13239</strain>
    </source>
</reference>
<keyword evidence="2" id="KW-0378">Hydrolase</keyword>
<dbReference type="EMBL" id="VJSY01000027">
    <property type="protein sequence ID" value="MDR8755256.1"/>
    <property type="molecule type" value="Genomic_DNA"/>
</dbReference>
<dbReference type="CDD" id="cd16035">
    <property type="entry name" value="sulfatase_like"/>
    <property type="match status" value="1"/>
</dbReference>
<dbReference type="PANTHER" id="PTHR46615:SF1">
    <property type="entry name" value="ARYLSULFATASE K"/>
    <property type="match status" value="1"/>
</dbReference>
<dbReference type="Gene3D" id="3.40.720.10">
    <property type="entry name" value="Alkaline Phosphatase, subunit A"/>
    <property type="match status" value="1"/>
</dbReference>
<dbReference type="EC" id="3.1.6.6" evidence="2"/>
<proteinExistence type="predicted"/>
<dbReference type="PANTHER" id="PTHR46615">
    <property type="entry name" value="ARYLSULFATASE K"/>
    <property type="match status" value="1"/>
</dbReference>
<name>A0ABU2E5W4_9BURK</name>
<dbReference type="Proteomes" id="UP001248067">
    <property type="component" value="Unassembled WGS sequence"/>
</dbReference>
<dbReference type="Pfam" id="PF00884">
    <property type="entry name" value="Sulfatase"/>
    <property type="match status" value="1"/>
</dbReference>
<evidence type="ECO:0000313" key="2">
    <source>
        <dbReference type="EMBL" id="MDR8755256.1"/>
    </source>
</evidence>
<evidence type="ECO:0000313" key="3">
    <source>
        <dbReference type="Proteomes" id="UP001248067"/>
    </source>
</evidence>
<accession>A0ABU2E5W4</accession>
<dbReference type="GO" id="GO:0047753">
    <property type="term" value="F:choline-sulfatase activity"/>
    <property type="evidence" value="ECO:0007669"/>
    <property type="project" value="UniProtKB-EC"/>
</dbReference>